<reference evidence="1" key="1">
    <citation type="journal article" date="2021" name="Proc. Natl. Acad. Sci. U.S.A.">
        <title>A Catalog of Tens of Thousands of Viruses from Human Metagenomes Reveals Hidden Associations with Chronic Diseases.</title>
        <authorList>
            <person name="Tisza M.J."/>
            <person name="Buck C.B."/>
        </authorList>
    </citation>
    <scope>NUCLEOTIDE SEQUENCE</scope>
    <source>
        <strain evidence="1">CtKvA22</strain>
    </source>
</reference>
<sequence>MKKQRMNLRLFDVMTTTTETLSAEMKIFYDGVLLDNAKPNLVHDQFGQKRPIPKNGGKEIEFRRYKTLPKALTALTEGVTPDPNKMSVTTVTAKVKQYGDWISLSDVLLLTAIDNNLTEAVVLLGDQSGRTLDTITREVINGGTNVLYAPAGATPVTTRAGIKATSLMSLQLIMKAAAILKGANTVPFDKSYVAIVHPYVAYDLMQDEKWEEWNKYTNAEAMYEGELGRIGNVRFVESTEAKIWDKDTAGGDVSVFSTLVIGKNAYGVTEVEGGGLQTIVKQLGSGGTADPLNQRASAGWKAIKTAEILSDEFMVRIESSSSFSAAAAN</sequence>
<protein>
    <submittedName>
        <fullName evidence="1">Major capsid protein</fullName>
    </submittedName>
</protein>
<dbReference type="InterPro" id="IPR025267">
    <property type="entry name" value="ORF017-like"/>
</dbReference>
<dbReference type="EMBL" id="BK014860">
    <property type="protein sequence ID" value="DAD79173.1"/>
    <property type="molecule type" value="Genomic_DNA"/>
</dbReference>
<dbReference type="Pfam" id="PF13252">
    <property type="entry name" value="Phage_capsid_3"/>
    <property type="match status" value="1"/>
</dbReference>
<accession>A0A8S5MA46</accession>
<organism evidence="1">
    <name type="scientific">Siphoviridae sp. ctKvA22</name>
    <dbReference type="NCBI Taxonomy" id="2826246"/>
    <lineage>
        <taxon>Viruses</taxon>
        <taxon>Duplodnaviria</taxon>
        <taxon>Heunggongvirae</taxon>
        <taxon>Uroviricota</taxon>
        <taxon>Caudoviricetes</taxon>
    </lineage>
</organism>
<name>A0A8S5MA46_9CAUD</name>
<proteinExistence type="predicted"/>
<dbReference type="NCBIfam" id="TIGR04387">
    <property type="entry name" value="capsid_maj_N4"/>
    <property type="match status" value="1"/>
</dbReference>
<evidence type="ECO:0000313" key="1">
    <source>
        <dbReference type="EMBL" id="DAD79173.1"/>
    </source>
</evidence>